<organism evidence="1 2">
    <name type="scientific">Chryseobacterium formosus</name>
    <dbReference type="NCBI Taxonomy" id="1537363"/>
    <lineage>
        <taxon>Bacteria</taxon>
        <taxon>Pseudomonadati</taxon>
        <taxon>Bacteroidota</taxon>
        <taxon>Flavobacteriia</taxon>
        <taxon>Flavobacteriales</taxon>
        <taxon>Weeksellaceae</taxon>
        <taxon>Chryseobacterium group</taxon>
        <taxon>Chryseobacterium</taxon>
    </lineage>
</organism>
<proteinExistence type="predicted"/>
<comment type="caution">
    <text evidence="1">The sequence shown here is derived from an EMBL/GenBank/DDBJ whole genome shotgun (WGS) entry which is preliminary data.</text>
</comment>
<accession>A0ABT3XUI9</accession>
<name>A0ABT3XUI9_9FLAO</name>
<dbReference type="SUPFAM" id="SSF52266">
    <property type="entry name" value="SGNH hydrolase"/>
    <property type="match status" value="1"/>
</dbReference>
<dbReference type="RefSeq" id="WP_267266569.1">
    <property type="nucleotide sequence ID" value="NZ_JAOVZW010000019.1"/>
</dbReference>
<evidence type="ECO:0000313" key="1">
    <source>
        <dbReference type="EMBL" id="MCX8525306.1"/>
    </source>
</evidence>
<reference evidence="1" key="1">
    <citation type="submission" date="2022-10" db="EMBL/GenBank/DDBJ databases">
        <title>Chryseobacterium sp. nov., a novel bacterial species.</title>
        <authorList>
            <person name="Cao Y."/>
        </authorList>
    </citation>
    <scope>NUCLEOTIDE SEQUENCE</scope>
    <source>
        <strain evidence="1">CCTCC AB2015118</strain>
    </source>
</reference>
<protein>
    <submittedName>
        <fullName evidence="1">Uncharacterized protein</fullName>
    </submittedName>
</protein>
<dbReference type="Gene3D" id="3.40.50.1110">
    <property type="entry name" value="SGNH hydrolase"/>
    <property type="match status" value="1"/>
</dbReference>
<sequence length="495" mass="56428">MKLFTIGDSISQGFMSGAAAKTELCYSTLIAQQLGIKNYQYPTWPEEGMPVNVEKLFRNLEEKYGSSISTLEWTLALATTIPSYLNTVEKYYERGNGAADKPYPGKISYFDNVSVRGFNVSDAWLINAKYCKEQIKANSSGNGVFSSVDNSFLRTALRVLNPQLSKEHDEKTQLDWLKYHSDKEGVENVIIWLGSNNALGTIVDLNIHFTEGNGKITDKPSDTFIKESNGRGKEIAYNLWHPKDFEADYIELLDRVDRILEGKNTKVFLGTVPLVTIAPLAKGVGETFTVKVENETEKDKFDDVIYSKYYTYFPFEEDFAAKTGINLGYNQVTHIDNCIREYNKTIKRLAEERNKKTPGRYTIIDYSKMLDSMAFKRNGGTPTYKFPAYFDFQYPLPNTKYYHADTDGNLKQGGIFSLDGVHPTAIAHGLIAYETLKIMKDLNVPDADPDKLNWKKIIESDTLYTKPISLMHEIYDNKKLAEWLMDILKKIRKHK</sequence>
<dbReference type="InterPro" id="IPR036514">
    <property type="entry name" value="SGNH_hydro_sf"/>
</dbReference>
<gene>
    <name evidence="1" type="ORF">OF897_15415</name>
</gene>
<dbReference type="Proteomes" id="UP001073122">
    <property type="component" value="Unassembled WGS sequence"/>
</dbReference>
<evidence type="ECO:0000313" key="2">
    <source>
        <dbReference type="Proteomes" id="UP001073122"/>
    </source>
</evidence>
<keyword evidence="2" id="KW-1185">Reference proteome</keyword>
<dbReference type="EMBL" id="JAOVZW010000019">
    <property type="protein sequence ID" value="MCX8525306.1"/>
    <property type="molecule type" value="Genomic_DNA"/>
</dbReference>